<dbReference type="GO" id="GO:0005524">
    <property type="term" value="F:ATP binding"/>
    <property type="evidence" value="ECO:0007669"/>
    <property type="project" value="UniProtKB-KW"/>
</dbReference>
<reference evidence="6 7" key="2">
    <citation type="submission" date="2024-03" db="EMBL/GenBank/DDBJ databases">
        <title>The Genome Sequence of Enterococcus sp. DIV1094.</title>
        <authorList>
            <consortium name="The Broad Institute Genomics Platform"/>
            <consortium name="The Broad Institute Microbial Omics Core"/>
            <consortium name="The Broad Institute Genomic Center for Infectious Diseases"/>
            <person name="Earl A."/>
            <person name="Manson A."/>
            <person name="Gilmore M."/>
            <person name="Schwartman J."/>
            <person name="Shea T."/>
            <person name="Abouelleil A."/>
            <person name="Cao P."/>
            <person name="Chapman S."/>
            <person name="Cusick C."/>
            <person name="Young S."/>
            <person name="Neafsey D."/>
            <person name="Nusbaum C."/>
            <person name="Birren B."/>
        </authorList>
    </citation>
    <scope>NUCLEOTIDE SEQUENCE [LARGE SCALE GENOMIC DNA]</scope>
    <source>
        <strain evidence="6 7">DIV1094</strain>
    </source>
</reference>
<protein>
    <submittedName>
        <fullName evidence="6">ABC transporter ATP-binding protein</fullName>
    </submittedName>
</protein>
<evidence type="ECO:0000259" key="5">
    <source>
        <dbReference type="SMART" id="SM00382"/>
    </source>
</evidence>
<dbReference type="InterPro" id="IPR027417">
    <property type="entry name" value="P-loop_NTPase"/>
</dbReference>
<keyword evidence="7" id="KW-1185">Reference proteome</keyword>
<feature type="domain" description="AAA+ ATPase" evidence="5">
    <location>
        <begin position="34"/>
        <end position="222"/>
    </location>
</feature>
<evidence type="ECO:0000256" key="2">
    <source>
        <dbReference type="ARBA" id="ARBA00022448"/>
    </source>
</evidence>
<keyword evidence="3" id="KW-0547">Nucleotide-binding</keyword>
<organism evidence="6 7">
    <name type="scientific">Candidatus Enterococcus mangumiae</name>
    <dbReference type="NCBI Taxonomy" id="2230878"/>
    <lineage>
        <taxon>Bacteria</taxon>
        <taxon>Bacillati</taxon>
        <taxon>Bacillota</taxon>
        <taxon>Bacilli</taxon>
        <taxon>Lactobacillales</taxon>
        <taxon>Enterococcaceae</taxon>
        <taxon>Enterococcus</taxon>
    </lineage>
</organism>
<dbReference type="InterPro" id="IPR017911">
    <property type="entry name" value="MacB-like_ATP-bd"/>
</dbReference>
<sequence>MDKIVEINNVTKVYGKSNEKQTQALNGISFSVEKGEFIGIMGASGSGKSTLLNILSTLDKPTNGTIHINQADVTKLKGNQLADFRAKEIGFIFQDFNLLENLTAQENIAVPLSLQGVKPKDIKKKVHAVAERLSITHILDSYPAKISGGQKQRVAAARALVTQPTILLGDEPTGALDSKSAKDLLDTMEELNTKDKVSILLVTHDAFSASYCQRILFIKDGVIHQEVKRGEQSRSDFYRQILTILGNLEQGD</sequence>
<reference evidence="6 7" key="1">
    <citation type="submission" date="2021-03" db="EMBL/GenBank/DDBJ databases">
        <authorList>
            <person name="Gilmore M.S."/>
            <person name="Schwartzman J."/>
            <person name="Van Tyne D."/>
            <person name="Martin M."/>
            <person name="Earl A.M."/>
            <person name="Manson A.L."/>
            <person name="Straub T."/>
            <person name="Salamzade R."/>
            <person name="Saavedra J."/>
            <person name="Lebreton F."/>
            <person name="Prichula J."/>
            <person name="Schaufler K."/>
            <person name="Gaca A."/>
            <person name="Sgardioli B."/>
            <person name="Wagenaar J."/>
            <person name="Strong T."/>
        </authorList>
    </citation>
    <scope>NUCLEOTIDE SEQUENCE [LARGE SCALE GENOMIC DNA]</scope>
    <source>
        <strain evidence="6 7">DIV1094</strain>
    </source>
</reference>
<dbReference type="SMART" id="SM00382">
    <property type="entry name" value="AAA"/>
    <property type="match status" value="1"/>
</dbReference>
<dbReference type="SUPFAM" id="SSF52540">
    <property type="entry name" value="P-loop containing nucleoside triphosphate hydrolases"/>
    <property type="match status" value="1"/>
</dbReference>
<comment type="similarity">
    <text evidence="1">Belongs to the ABC transporter superfamily.</text>
</comment>
<evidence type="ECO:0000313" key="7">
    <source>
        <dbReference type="Proteomes" id="UP000664360"/>
    </source>
</evidence>
<keyword evidence="2" id="KW-0813">Transport</keyword>
<evidence type="ECO:0000256" key="1">
    <source>
        <dbReference type="ARBA" id="ARBA00005417"/>
    </source>
</evidence>
<evidence type="ECO:0000313" key="6">
    <source>
        <dbReference type="EMBL" id="WYJ80097.1"/>
    </source>
</evidence>
<dbReference type="Proteomes" id="UP000664360">
    <property type="component" value="Chromosome"/>
</dbReference>
<dbReference type="InterPro" id="IPR003593">
    <property type="entry name" value="AAA+_ATPase"/>
</dbReference>
<keyword evidence="4 6" id="KW-0067">ATP-binding</keyword>
<dbReference type="CDD" id="cd03255">
    <property type="entry name" value="ABC_MJ0796_LolCDE_FtsE"/>
    <property type="match status" value="1"/>
</dbReference>
<evidence type="ECO:0000256" key="3">
    <source>
        <dbReference type="ARBA" id="ARBA00022741"/>
    </source>
</evidence>
<dbReference type="Gene3D" id="3.40.50.300">
    <property type="entry name" value="P-loop containing nucleotide triphosphate hydrolases"/>
    <property type="match status" value="1"/>
</dbReference>
<proteinExistence type="inferred from homology"/>
<evidence type="ECO:0000256" key="4">
    <source>
        <dbReference type="ARBA" id="ARBA00022840"/>
    </source>
</evidence>
<dbReference type="RefSeq" id="WP_206855834.1">
    <property type="nucleotide sequence ID" value="NZ_CP147250.1"/>
</dbReference>
<accession>A0ABZ2SWW4</accession>
<name>A0ABZ2SWW4_9ENTE</name>
<dbReference type="InterPro" id="IPR003439">
    <property type="entry name" value="ABC_transporter-like_ATP-bd"/>
</dbReference>
<gene>
    <name evidence="6" type="ORF">DOK79_001650</name>
</gene>
<dbReference type="Pfam" id="PF00005">
    <property type="entry name" value="ABC_tran"/>
    <property type="match status" value="1"/>
</dbReference>
<dbReference type="PANTHER" id="PTHR42798:SF7">
    <property type="entry name" value="ALPHA-D-RIBOSE 1-METHYLPHOSPHONATE 5-TRIPHOSPHATE SYNTHASE SUBUNIT PHNL"/>
    <property type="match status" value="1"/>
</dbReference>
<dbReference type="EMBL" id="CP147250">
    <property type="protein sequence ID" value="WYJ80097.1"/>
    <property type="molecule type" value="Genomic_DNA"/>
</dbReference>
<dbReference type="PANTHER" id="PTHR42798">
    <property type="entry name" value="LIPOPROTEIN-RELEASING SYSTEM ATP-BINDING PROTEIN LOLD"/>
    <property type="match status" value="1"/>
</dbReference>